<sequence length="134" mass="14691">MIKAQGGEPTHRDIAADLREDIRRGRIQPGELLPSETRLHQQYGVSRLTARAAVNLLRAEGLAELRRGRGVVVREPAEVEYVTPAAGATVAARMPTPEEVEEFAIPPGTPVFAVTDGDDVTVYPADRWRLRLPS</sequence>
<dbReference type="GO" id="GO:0003677">
    <property type="term" value="F:DNA binding"/>
    <property type="evidence" value="ECO:0007669"/>
    <property type="project" value="UniProtKB-KW"/>
</dbReference>
<dbReference type="OrthoDB" id="4558810at2"/>
<proteinExistence type="predicted"/>
<reference evidence="5 6" key="1">
    <citation type="submission" date="2012-02" db="EMBL/GenBank/DDBJ databases">
        <title>Complete genome sequence of Actinoplanes missouriensis 431 (= NBRC 102363).</title>
        <authorList>
            <person name="Ohnishi Y."/>
            <person name="Ishikawa J."/>
            <person name="Sekine M."/>
            <person name="Hosoyama A."/>
            <person name="Harada T."/>
            <person name="Narita H."/>
            <person name="Hata T."/>
            <person name="Konno Y."/>
            <person name="Tutikane K."/>
            <person name="Fujita N."/>
            <person name="Horinouchi S."/>
            <person name="Hayakawa M."/>
        </authorList>
    </citation>
    <scope>NUCLEOTIDE SEQUENCE [LARGE SCALE GENOMIC DNA]</scope>
    <source>
        <strain evidence="6">ATCC 14538 / DSM 43046 / CBS 188.64 / JCM 3121 / NBRC 102363 / NCIMB 12654 / NRRL B-3342 / UNCC 431</strain>
    </source>
</reference>
<dbReference type="InterPro" id="IPR036388">
    <property type="entry name" value="WH-like_DNA-bd_sf"/>
</dbReference>
<dbReference type="PANTHER" id="PTHR44846">
    <property type="entry name" value="MANNOSYL-D-GLYCERATE TRANSPORT/METABOLISM SYSTEM REPRESSOR MNGR-RELATED"/>
    <property type="match status" value="1"/>
</dbReference>
<evidence type="ECO:0000256" key="1">
    <source>
        <dbReference type="ARBA" id="ARBA00023015"/>
    </source>
</evidence>
<dbReference type="Pfam" id="PF00392">
    <property type="entry name" value="GntR"/>
    <property type="match status" value="1"/>
</dbReference>
<dbReference type="InterPro" id="IPR050679">
    <property type="entry name" value="Bact_HTH_transcr_reg"/>
</dbReference>
<keyword evidence="2" id="KW-0238">DNA-binding</keyword>
<dbReference type="Proteomes" id="UP000007882">
    <property type="component" value="Chromosome"/>
</dbReference>
<dbReference type="GO" id="GO:0045892">
    <property type="term" value="P:negative regulation of DNA-templated transcription"/>
    <property type="evidence" value="ECO:0007669"/>
    <property type="project" value="TreeGrafter"/>
</dbReference>
<dbReference type="SUPFAM" id="SSF46785">
    <property type="entry name" value="Winged helix' DNA-binding domain"/>
    <property type="match status" value="1"/>
</dbReference>
<dbReference type="InterPro" id="IPR000524">
    <property type="entry name" value="Tscrpt_reg_HTH_GntR"/>
</dbReference>
<accession>I0H2D1</accession>
<dbReference type="PROSITE" id="PS50949">
    <property type="entry name" value="HTH_GNTR"/>
    <property type="match status" value="1"/>
</dbReference>
<evidence type="ECO:0000259" key="4">
    <source>
        <dbReference type="PROSITE" id="PS50949"/>
    </source>
</evidence>
<dbReference type="RefSeq" id="WP_014442063.1">
    <property type="nucleotide sequence ID" value="NC_017093.1"/>
</dbReference>
<dbReference type="KEGG" id="ams:AMIS_19480"/>
<dbReference type="HOGENOM" id="CLU_017584_10_3_11"/>
<keyword evidence="6" id="KW-1185">Reference proteome</keyword>
<keyword evidence="1" id="KW-0805">Transcription regulation</keyword>
<dbReference type="Gene3D" id="1.10.10.10">
    <property type="entry name" value="Winged helix-like DNA-binding domain superfamily/Winged helix DNA-binding domain"/>
    <property type="match status" value="1"/>
</dbReference>
<organism evidence="5 6">
    <name type="scientific">Actinoplanes missouriensis (strain ATCC 14538 / DSM 43046 / CBS 188.64 / JCM 3121 / NBRC 102363 / NCIMB 12654 / NRRL B-3342 / UNCC 431)</name>
    <dbReference type="NCBI Taxonomy" id="512565"/>
    <lineage>
        <taxon>Bacteria</taxon>
        <taxon>Bacillati</taxon>
        <taxon>Actinomycetota</taxon>
        <taxon>Actinomycetes</taxon>
        <taxon>Micromonosporales</taxon>
        <taxon>Micromonosporaceae</taxon>
        <taxon>Actinoplanes</taxon>
    </lineage>
</organism>
<dbReference type="GO" id="GO:0003700">
    <property type="term" value="F:DNA-binding transcription factor activity"/>
    <property type="evidence" value="ECO:0007669"/>
    <property type="project" value="InterPro"/>
</dbReference>
<gene>
    <name evidence="5" type="ordered locus">AMIS_19480</name>
</gene>
<dbReference type="AlphaFoldDB" id="I0H2D1"/>
<dbReference type="PRINTS" id="PR00035">
    <property type="entry name" value="HTHGNTR"/>
</dbReference>
<evidence type="ECO:0000313" key="6">
    <source>
        <dbReference type="Proteomes" id="UP000007882"/>
    </source>
</evidence>
<evidence type="ECO:0000256" key="2">
    <source>
        <dbReference type="ARBA" id="ARBA00023125"/>
    </source>
</evidence>
<dbReference type="EMBL" id="AP012319">
    <property type="protein sequence ID" value="BAL87168.1"/>
    <property type="molecule type" value="Genomic_DNA"/>
</dbReference>
<dbReference type="eggNOG" id="COG2188">
    <property type="taxonomic scope" value="Bacteria"/>
</dbReference>
<dbReference type="SMART" id="SM00345">
    <property type="entry name" value="HTH_GNTR"/>
    <property type="match status" value="1"/>
</dbReference>
<evidence type="ECO:0000256" key="3">
    <source>
        <dbReference type="ARBA" id="ARBA00023163"/>
    </source>
</evidence>
<dbReference type="PATRIC" id="fig|512565.3.peg.1960"/>
<dbReference type="PANTHER" id="PTHR44846:SF17">
    <property type="entry name" value="GNTR-FAMILY TRANSCRIPTIONAL REGULATOR"/>
    <property type="match status" value="1"/>
</dbReference>
<protein>
    <submittedName>
        <fullName evidence="5">Putative GntR-family transcriptional regulator</fullName>
    </submittedName>
</protein>
<dbReference type="CDD" id="cd07377">
    <property type="entry name" value="WHTH_GntR"/>
    <property type="match status" value="1"/>
</dbReference>
<dbReference type="InterPro" id="IPR036390">
    <property type="entry name" value="WH_DNA-bd_sf"/>
</dbReference>
<evidence type="ECO:0000313" key="5">
    <source>
        <dbReference type="EMBL" id="BAL87168.1"/>
    </source>
</evidence>
<name>I0H2D1_ACTM4</name>
<keyword evidence="3" id="KW-0804">Transcription</keyword>
<dbReference type="STRING" id="512565.AMIS_19480"/>
<feature type="domain" description="HTH gntR-type" evidence="4">
    <location>
        <begin position="8"/>
        <end position="76"/>
    </location>
</feature>